<evidence type="ECO:0000313" key="3">
    <source>
        <dbReference type="EnsemblMetazoa" id="G25699.4:cds"/>
    </source>
</evidence>
<dbReference type="EnsemblMetazoa" id="G25699.4">
    <property type="protein sequence ID" value="G25699.4:cds"/>
    <property type="gene ID" value="G25699"/>
</dbReference>
<evidence type="ECO:0000313" key="4">
    <source>
        <dbReference type="Proteomes" id="UP000005408"/>
    </source>
</evidence>
<evidence type="ECO:0000256" key="1">
    <source>
        <dbReference type="SAM" id="MobiDB-lite"/>
    </source>
</evidence>
<sequence>MYSIRRELAESINRHQRENPRQSEWADGRRKPLGNQSYPHRILSVALRTKAQGLFTQASIYDLKKLFDGKKWQNEQSLSKMKSDLLLFLGYLCCVSHAGRRRKVCPGLKDPDYVNYSNIQRFKGCTKITGNIIISDATFNGDPYLNLMGLHPHALKVFENVQDITGCLVVQGYHPDFTSLSYFKNLSRIRGKRTLLDNSLTIAFTSLKYLGMTSLKSIQRGNVMIASNKDLCYVDSIEFQQFFRRSRNKRQRAVVQRNKPLLNCVSENAVCSLRCSSKGCWGPGYKNCVEKDTHFSNLIDNMLWTQSLNW</sequence>
<proteinExistence type="predicted"/>
<feature type="region of interest" description="Disordered" evidence="1">
    <location>
        <begin position="13"/>
        <end position="33"/>
    </location>
</feature>
<evidence type="ECO:0000259" key="2">
    <source>
        <dbReference type="Pfam" id="PF01030"/>
    </source>
</evidence>
<reference evidence="3" key="1">
    <citation type="submission" date="2022-08" db="UniProtKB">
        <authorList>
            <consortium name="EnsemblMetazoa"/>
        </authorList>
    </citation>
    <scope>IDENTIFICATION</scope>
    <source>
        <strain evidence="3">05x7-T-G4-1.051#20</strain>
    </source>
</reference>
<dbReference type="SUPFAM" id="SSF52058">
    <property type="entry name" value="L domain-like"/>
    <property type="match status" value="1"/>
</dbReference>
<dbReference type="AlphaFoldDB" id="A0A8W8KXK4"/>
<dbReference type="Gene3D" id="3.80.20.20">
    <property type="entry name" value="Receptor L-domain"/>
    <property type="match status" value="1"/>
</dbReference>
<dbReference type="Pfam" id="PF01030">
    <property type="entry name" value="Recep_L_domain"/>
    <property type="match status" value="1"/>
</dbReference>
<organism evidence="3 4">
    <name type="scientific">Magallana gigas</name>
    <name type="common">Pacific oyster</name>
    <name type="synonym">Crassostrea gigas</name>
    <dbReference type="NCBI Taxonomy" id="29159"/>
    <lineage>
        <taxon>Eukaryota</taxon>
        <taxon>Metazoa</taxon>
        <taxon>Spiralia</taxon>
        <taxon>Lophotrochozoa</taxon>
        <taxon>Mollusca</taxon>
        <taxon>Bivalvia</taxon>
        <taxon>Autobranchia</taxon>
        <taxon>Pteriomorphia</taxon>
        <taxon>Ostreida</taxon>
        <taxon>Ostreoidea</taxon>
        <taxon>Ostreidae</taxon>
        <taxon>Magallana</taxon>
    </lineage>
</organism>
<dbReference type="Proteomes" id="UP000005408">
    <property type="component" value="Unassembled WGS sequence"/>
</dbReference>
<dbReference type="InterPro" id="IPR036941">
    <property type="entry name" value="Rcpt_L-dom_sf"/>
</dbReference>
<dbReference type="InterPro" id="IPR000494">
    <property type="entry name" value="Rcpt_L-dom"/>
</dbReference>
<protein>
    <recommendedName>
        <fullName evidence="2">Receptor L-domain domain-containing protein</fullName>
    </recommendedName>
</protein>
<name>A0A8W8KXK4_MAGGI</name>
<accession>A0A8W8KXK4</accession>
<keyword evidence="4" id="KW-1185">Reference proteome</keyword>
<feature type="domain" description="Receptor L-domain" evidence="2">
    <location>
        <begin position="124"/>
        <end position="239"/>
    </location>
</feature>
<feature type="compositionally biased region" description="Basic and acidic residues" evidence="1">
    <location>
        <begin position="13"/>
        <end position="30"/>
    </location>
</feature>